<keyword evidence="2" id="KW-1185">Reference proteome</keyword>
<dbReference type="RefSeq" id="WP_146407696.1">
    <property type="nucleotide sequence ID" value="NZ_SJPU01000002.1"/>
</dbReference>
<dbReference type="EMBL" id="SJPU01000002">
    <property type="protein sequence ID" value="TWU15943.1"/>
    <property type="molecule type" value="Genomic_DNA"/>
</dbReference>
<protein>
    <submittedName>
        <fullName evidence="1">Uncharacterized protein</fullName>
    </submittedName>
</protein>
<accession>A0A5C6BUK0</accession>
<comment type="caution">
    <text evidence="1">The sequence shown here is derived from an EMBL/GenBank/DDBJ whole genome shotgun (WGS) entry which is preliminary data.</text>
</comment>
<name>A0A5C6BUK0_9BACT</name>
<proteinExistence type="predicted"/>
<evidence type="ECO:0000313" key="2">
    <source>
        <dbReference type="Proteomes" id="UP000319908"/>
    </source>
</evidence>
<gene>
    <name evidence="1" type="ORF">Poly21_31470</name>
</gene>
<evidence type="ECO:0000313" key="1">
    <source>
        <dbReference type="EMBL" id="TWU15943.1"/>
    </source>
</evidence>
<dbReference type="Proteomes" id="UP000319908">
    <property type="component" value="Unassembled WGS sequence"/>
</dbReference>
<sequence>MSTQDSTDEDANADLNVKWTKRSISSGVTRGAILEAAVWPLAMAMLHLWNGVEANSSVATFHSR</sequence>
<reference evidence="1 2" key="1">
    <citation type="journal article" date="2020" name="Antonie Van Leeuwenhoek">
        <title>Rhodopirellula heiligendammensis sp. nov., Rhodopirellula pilleata sp. nov., and Rhodopirellula solitaria sp. nov. isolated from natural or artificial marine surfaces in Northern Germany and California, USA, and emended description of the genus Rhodopirellula.</title>
        <authorList>
            <person name="Kallscheuer N."/>
            <person name="Wiegand S."/>
            <person name="Jogler M."/>
            <person name="Boedeker C."/>
            <person name="Peeters S.H."/>
            <person name="Rast P."/>
            <person name="Heuer A."/>
            <person name="Jetten M.S.M."/>
            <person name="Rohde M."/>
            <person name="Jogler C."/>
        </authorList>
    </citation>
    <scope>NUCLEOTIDE SEQUENCE [LARGE SCALE GENOMIC DNA]</scope>
    <source>
        <strain evidence="1 2">Poly21</strain>
    </source>
</reference>
<organism evidence="1 2">
    <name type="scientific">Allorhodopirellula heiligendammensis</name>
    <dbReference type="NCBI Taxonomy" id="2714739"/>
    <lineage>
        <taxon>Bacteria</taxon>
        <taxon>Pseudomonadati</taxon>
        <taxon>Planctomycetota</taxon>
        <taxon>Planctomycetia</taxon>
        <taxon>Pirellulales</taxon>
        <taxon>Pirellulaceae</taxon>
        <taxon>Allorhodopirellula</taxon>
    </lineage>
</organism>
<dbReference type="AlphaFoldDB" id="A0A5C6BUK0"/>